<dbReference type="Proteomes" id="UP000251205">
    <property type="component" value="Unassembled WGS sequence"/>
</dbReference>
<proteinExistence type="predicted"/>
<dbReference type="EMBL" id="QMKK01000011">
    <property type="protein sequence ID" value="RAX43554.1"/>
    <property type="molecule type" value="Genomic_DNA"/>
</dbReference>
<dbReference type="RefSeq" id="WP_112339906.1">
    <property type="nucleotide sequence ID" value="NZ_QMKK01000011.1"/>
</dbReference>
<organism evidence="1 2">
    <name type="scientific">Rhizobium tropici</name>
    <dbReference type="NCBI Taxonomy" id="398"/>
    <lineage>
        <taxon>Bacteria</taxon>
        <taxon>Pseudomonadati</taxon>
        <taxon>Pseudomonadota</taxon>
        <taxon>Alphaproteobacteria</taxon>
        <taxon>Hyphomicrobiales</taxon>
        <taxon>Rhizobiaceae</taxon>
        <taxon>Rhizobium/Agrobacterium group</taxon>
        <taxon>Rhizobium</taxon>
    </lineage>
</organism>
<protein>
    <submittedName>
        <fullName evidence="1">Uncharacterized protein</fullName>
    </submittedName>
</protein>
<evidence type="ECO:0000313" key="2">
    <source>
        <dbReference type="Proteomes" id="UP000251205"/>
    </source>
</evidence>
<reference evidence="1 2" key="1">
    <citation type="submission" date="2018-06" db="EMBL/GenBank/DDBJ databases">
        <title>Whole Genome Sequence of an efficient microsymbiont, Rhizobium tropici.</title>
        <authorList>
            <person name="Srinivasan R."/>
            <person name="Singh H.V."/>
            <person name="Srivastava R."/>
            <person name="Kumari B."/>
            <person name="Radhakrishna A."/>
        </authorList>
    </citation>
    <scope>NUCLEOTIDE SEQUENCE [LARGE SCALE GENOMIC DNA]</scope>
    <source>
        <strain evidence="1 2">IGFRI Rhizo-19</strain>
    </source>
</reference>
<sequence length="237" mass="26194">MLLGRRTLFSIAWLSGFMFLVKRSFGEDLASPDNPEPFGYKTGWLAISTSDTAAVIHELGLTQVQAATWRRGLEETHAYPPKGVPVFVCPPINGWTLVVTGLNVDGDSEALRKTLCDLSNRFGEAQYFASYRVVNAQVWQRARHGAMERAFSVADGTVTLNFGATTQDEMDLGLPEISALTPEYLSKTSDPLYSRWIFGSEDNPSRLAEKWSINPLKIGTDFATTPSMGYLGQMRSV</sequence>
<accession>A0A329YLQ1</accession>
<gene>
    <name evidence="1" type="ORF">DQ393_00690</name>
</gene>
<comment type="caution">
    <text evidence="1">The sequence shown here is derived from an EMBL/GenBank/DDBJ whole genome shotgun (WGS) entry which is preliminary data.</text>
</comment>
<evidence type="ECO:0000313" key="1">
    <source>
        <dbReference type="EMBL" id="RAX43554.1"/>
    </source>
</evidence>
<dbReference type="OrthoDB" id="8859217at2"/>
<name>A0A329YLQ1_RHITR</name>
<dbReference type="AlphaFoldDB" id="A0A329YLQ1"/>